<accession>U6L9A8</accession>
<evidence type="ECO:0000313" key="5">
    <source>
        <dbReference type="Proteomes" id="UP000030747"/>
    </source>
</evidence>
<keyword evidence="3" id="KW-0732">Signal</keyword>
<protein>
    <submittedName>
        <fullName evidence="4">Uncharacterized protein</fullName>
    </submittedName>
</protein>
<feature type="compositionally biased region" description="Low complexity" evidence="1">
    <location>
        <begin position="36"/>
        <end position="46"/>
    </location>
</feature>
<reference evidence="4" key="1">
    <citation type="submission" date="2013-10" db="EMBL/GenBank/DDBJ databases">
        <title>Genomic analysis of the causative agents of coccidiosis in chickens.</title>
        <authorList>
            <person name="Reid A.J."/>
            <person name="Blake D."/>
            <person name="Billington K."/>
            <person name="Browne H."/>
            <person name="Dunn M."/>
            <person name="Hung S."/>
            <person name="Kawahara F."/>
            <person name="Miranda-Saavedra D."/>
            <person name="Mourier T."/>
            <person name="Nagra H."/>
            <person name="Otto T.D."/>
            <person name="Rawlings N."/>
            <person name="Sanchez A."/>
            <person name="Sanders M."/>
            <person name="Subramaniam C."/>
            <person name="Tay Y."/>
            <person name="Dear P."/>
            <person name="Doerig C."/>
            <person name="Gruber A."/>
            <person name="Parkinson J."/>
            <person name="Shirley M."/>
            <person name="Wan K.L."/>
            <person name="Berriman M."/>
            <person name="Tomley F."/>
            <person name="Pain A."/>
        </authorList>
    </citation>
    <scope>NUCLEOTIDE SEQUENCE [LARGE SCALE GENOMIC DNA]</scope>
    <source>
        <strain evidence="4">Houghton</strain>
    </source>
</reference>
<keyword evidence="5" id="KW-1185">Reference proteome</keyword>
<dbReference type="VEuPathDB" id="ToxoDB:ETH_00002480"/>
<evidence type="ECO:0000256" key="2">
    <source>
        <dbReference type="SAM" id="Phobius"/>
    </source>
</evidence>
<feature type="signal peptide" evidence="3">
    <location>
        <begin position="1"/>
        <end position="22"/>
    </location>
</feature>
<sequence length="425" mass="44006">MRILLLWTGAAAALQLFEYAGARPLGVQTLQDGALQQQQQQQQQQQPSPGAEAVASAPLPDADLLLPAAAASRRAPAAAAAASPAAAAAAAAARLGLLLSLSAVLFLALSCARSLQSSFRPSWGLVNRSLAGNGDSCGGAAAAAAAAAGAREGDESAAAAAAAAGASAGAYRQRAAARTASVGIVGTAGAAAAAAAAAAAGVRRRSPLHRQLDLLSAQQQDLVGLNNIEKQMVLQARQELQFLGFEARGHEEDQQQLQQMVRAAQQGFSESQQMAERLSLGRSIVEASAAVLQQRQQLLQSVSHKLLRAQQRLERAKWDPSQDREALLLFARSFASDRYLSAAAAQALVAARKVLQHEVFAAGPLAPADEAKCMQMASWMVQQLRVAHVPTAAAAAAAAAVAEAQQKEARDLVQEALIIVELLRA</sequence>
<feature type="chain" id="PRO_5004674212" evidence="3">
    <location>
        <begin position="23"/>
        <end position="425"/>
    </location>
</feature>
<dbReference type="Proteomes" id="UP000030747">
    <property type="component" value="Unassembled WGS sequence"/>
</dbReference>
<dbReference type="EMBL" id="HG678044">
    <property type="protein sequence ID" value="CDJ45144.1"/>
    <property type="molecule type" value="Genomic_DNA"/>
</dbReference>
<feature type="transmembrane region" description="Helical" evidence="2">
    <location>
        <begin position="91"/>
        <end position="112"/>
    </location>
</feature>
<evidence type="ECO:0000256" key="1">
    <source>
        <dbReference type="SAM" id="MobiDB-lite"/>
    </source>
</evidence>
<dbReference type="GeneID" id="25249711"/>
<dbReference type="OrthoDB" id="10667029at2759"/>
<evidence type="ECO:0000313" key="4">
    <source>
        <dbReference type="EMBL" id="CDJ45144.1"/>
    </source>
</evidence>
<dbReference type="VEuPathDB" id="ToxoDB:ETH2_0522200"/>
<dbReference type="RefSeq" id="XP_013235891.1">
    <property type="nucleotide sequence ID" value="XM_013380437.1"/>
</dbReference>
<keyword evidence="2" id="KW-0812">Transmembrane</keyword>
<name>U6L9A8_EIMTE</name>
<feature type="region of interest" description="Disordered" evidence="1">
    <location>
        <begin position="33"/>
        <end position="55"/>
    </location>
</feature>
<dbReference type="AlphaFoldDB" id="U6L9A8"/>
<keyword evidence="2" id="KW-0472">Membrane</keyword>
<keyword evidence="2" id="KW-1133">Transmembrane helix</keyword>
<reference evidence="4" key="2">
    <citation type="submission" date="2013-10" db="EMBL/GenBank/DDBJ databases">
        <authorList>
            <person name="Aslett M."/>
        </authorList>
    </citation>
    <scope>NUCLEOTIDE SEQUENCE [LARGE SCALE GENOMIC DNA]</scope>
    <source>
        <strain evidence="4">Houghton</strain>
    </source>
</reference>
<evidence type="ECO:0000256" key="3">
    <source>
        <dbReference type="SAM" id="SignalP"/>
    </source>
</evidence>
<proteinExistence type="predicted"/>
<feature type="non-terminal residue" evidence="4">
    <location>
        <position position="425"/>
    </location>
</feature>
<organism evidence="4 5">
    <name type="scientific">Eimeria tenella</name>
    <name type="common">Coccidian parasite</name>
    <dbReference type="NCBI Taxonomy" id="5802"/>
    <lineage>
        <taxon>Eukaryota</taxon>
        <taxon>Sar</taxon>
        <taxon>Alveolata</taxon>
        <taxon>Apicomplexa</taxon>
        <taxon>Conoidasida</taxon>
        <taxon>Coccidia</taxon>
        <taxon>Eucoccidiorida</taxon>
        <taxon>Eimeriorina</taxon>
        <taxon>Eimeriidae</taxon>
        <taxon>Eimeria</taxon>
    </lineage>
</organism>
<gene>
    <name evidence="4" type="ORF">ETH_00002480</name>
</gene>
<feature type="transmembrane region" description="Helical" evidence="2">
    <location>
        <begin position="182"/>
        <end position="202"/>
    </location>
</feature>